<dbReference type="SUPFAM" id="SSF101386">
    <property type="entry name" value="all-alpha NTP pyrophosphatases"/>
    <property type="match status" value="1"/>
</dbReference>
<dbReference type="EMBL" id="BMSL01000003">
    <property type="protein sequence ID" value="GGS29664.1"/>
    <property type="molecule type" value="Genomic_DNA"/>
</dbReference>
<organism evidence="2 3">
    <name type="scientific">Streptomyces griseoviridis</name>
    <dbReference type="NCBI Taxonomy" id="45398"/>
    <lineage>
        <taxon>Bacteria</taxon>
        <taxon>Bacillati</taxon>
        <taxon>Actinomycetota</taxon>
        <taxon>Actinomycetes</taxon>
        <taxon>Kitasatosporales</taxon>
        <taxon>Streptomycetaceae</taxon>
        <taxon>Streptomyces</taxon>
    </lineage>
</organism>
<sequence length="124" mass="13469">MSSRNTGGDGGSSPALSAGAAQGKLVRDLIPEIIRRDGGEPRTYVADDEEYVQRLQDKLQEELAEFLVAEHVSAQVEELADVLEVVHALARHLGFTPAELDVVRVQKAMGRGAFQQRTVWTGNA</sequence>
<evidence type="ECO:0000256" key="1">
    <source>
        <dbReference type="SAM" id="MobiDB-lite"/>
    </source>
</evidence>
<dbReference type="InterPro" id="IPR038735">
    <property type="entry name" value="MSMEG_1276-like_NTP-PPase_dom"/>
</dbReference>
<dbReference type="AlphaFoldDB" id="A0A918GCA1"/>
<feature type="region of interest" description="Disordered" evidence="1">
    <location>
        <begin position="1"/>
        <end position="21"/>
    </location>
</feature>
<dbReference type="CDD" id="cd11532">
    <property type="entry name" value="NTP-PPase_COG4997"/>
    <property type="match status" value="1"/>
</dbReference>
<name>A0A918GCA1_STRGD</name>
<keyword evidence="3" id="KW-1185">Reference proteome</keyword>
<evidence type="ECO:0000313" key="3">
    <source>
        <dbReference type="Proteomes" id="UP000653493"/>
    </source>
</evidence>
<comment type="caution">
    <text evidence="2">The sequence shown here is derived from an EMBL/GenBank/DDBJ whole genome shotgun (WGS) entry which is preliminary data.</text>
</comment>
<reference evidence="2" key="1">
    <citation type="journal article" date="2014" name="Int. J. Syst. Evol. Microbiol.">
        <title>Complete genome sequence of Corynebacterium casei LMG S-19264T (=DSM 44701T), isolated from a smear-ripened cheese.</title>
        <authorList>
            <consortium name="US DOE Joint Genome Institute (JGI-PGF)"/>
            <person name="Walter F."/>
            <person name="Albersmeier A."/>
            <person name="Kalinowski J."/>
            <person name="Ruckert C."/>
        </authorList>
    </citation>
    <scope>NUCLEOTIDE SEQUENCE</scope>
    <source>
        <strain evidence="2">JCM 4234</strain>
    </source>
</reference>
<feature type="compositionally biased region" description="Low complexity" evidence="1">
    <location>
        <begin position="12"/>
        <end position="21"/>
    </location>
</feature>
<dbReference type="InterPro" id="IPR021130">
    <property type="entry name" value="PRib-ATP_PPHydrolase-like"/>
</dbReference>
<gene>
    <name evidence="2" type="ORF">GCM10010238_18210</name>
</gene>
<reference evidence="2" key="2">
    <citation type="submission" date="2020-09" db="EMBL/GenBank/DDBJ databases">
        <authorList>
            <person name="Sun Q."/>
            <person name="Ohkuma M."/>
        </authorList>
    </citation>
    <scope>NUCLEOTIDE SEQUENCE</scope>
    <source>
        <strain evidence="2">JCM 4234</strain>
    </source>
</reference>
<protein>
    <recommendedName>
        <fullName evidence="4">Phosphoribosyl-ATP pyrophosphohydrolase</fullName>
    </recommendedName>
</protein>
<dbReference type="Proteomes" id="UP000653493">
    <property type="component" value="Unassembled WGS sequence"/>
</dbReference>
<evidence type="ECO:0008006" key="4">
    <source>
        <dbReference type="Google" id="ProtNLM"/>
    </source>
</evidence>
<proteinExistence type="predicted"/>
<dbReference type="Pfam" id="PF01503">
    <property type="entry name" value="PRA-PH"/>
    <property type="match status" value="1"/>
</dbReference>
<evidence type="ECO:0000313" key="2">
    <source>
        <dbReference type="EMBL" id="GGS29664.1"/>
    </source>
</evidence>
<accession>A0A918GCA1</accession>